<dbReference type="InterPro" id="IPR019956">
    <property type="entry name" value="Ubiquitin_dom"/>
</dbReference>
<dbReference type="GO" id="GO:0008270">
    <property type="term" value="F:zinc ion binding"/>
    <property type="evidence" value="ECO:0007669"/>
    <property type="project" value="UniProtKB-KW"/>
</dbReference>
<reference evidence="5 6" key="1">
    <citation type="submission" date="2016-05" db="EMBL/GenBank/DDBJ databases">
        <title>Genome sequencing reveals origins of a unique bacterial endosymbiosis in the earliest lineages of terrestrial Fungi.</title>
        <authorList>
            <consortium name="DOE Joint Genome Institute"/>
            <person name="Uehling J."/>
            <person name="Gryganskyi A."/>
            <person name="Hameed K."/>
            <person name="Tschaplinski T."/>
            <person name="Misztal P."/>
            <person name="Wu S."/>
            <person name="Desiro A."/>
            <person name="Vande Pol N."/>
            <person name="Du Z.-Y."/>
            <person name="Zienkiewicz A."/>
            <person name="Zienkiewicz K."/>
            <person name="Morin E."/>
            <person name="Tisserant E."/>
            <person name="Splivallo R."/>
            <person name="Hainaut M."/>
            <person name="Henrissat B."/>
            <person name="Ohm R."/>
            <person name="Kuo A."/>
            <person name="Yan J."/>
            <person name="Lipzen A."/>
            <person name="Nolan M."/>
            <person name="Labutti K."/>
            <person name="Barry K."/>
            <person name="Goldstein A."/>
            <person name="Labbe J."/>
            <person name="Schadt C."/>
            <person name="Tuskan G."/>
            <person name="Grigoriev I."/>
            <person name="Martin F."/>
            <person name="Vilgalys R."/>
            <person name="Bonito G."/>
        </authorList>
    </citation>
    <scope>NUCLEOTIDE SEQUENCE [LARGE SCALE GENOMIC DNA]</scope>
    <source>
        <strain evidence="5 6">AG-77</strain>
    </source>
</reference>
<dbReference type="PRINTS" id="PR00348">
    <property type="entry name" value="UBIQUITIN"/>
</dbReference>
<dbReference type="InterPro" id="IPR001841">
    <property type="entry name" value="Znf_RING"/>
</dbReference>
<dbReference type="SUPFAM" id="SSF54236">
    <property type="entry name" value="Ubiquitin-like"/>
    <property type="match status" value="2"/>
</dbReference>
<dbReference type="PROSITE" id="PS50053">
    <property type="entry name" value="UBIQUITIN_2"/>
    <property type="match status" value="1"/>
</dbReference>
<proteinExistence type="predicted"/>
<evidence type="ECO:0000256" key="1">
    <source>
        <dbReference type="PROSITE-ProRule" id="PRU00175"/>
    </source>
</evidence>
<dbReference type="InterPro" id="IPR013083">
    <property type="entry name" value="Znf_RING/FYVE/PHD"/>
</dbReference>
<sequence>MSSTLGIIIANSDRPAYTIQILYNPTDPLSILFKRIHARLGTDEKSVYHQDLLLHGTPLEDHNRTLEDYCNVDGQTTLTYHALSFRSRTEGDLVVLVNVLYGETYTLHFAPETTISEVKTILHLLSGLVPSAQILIFAGKKLEDECSLTNYGIGEGSIVHLVRRRPGGAAAPHCITFSDISDTSGLRKIETTEPLPPGSITFPGTNVECVCNCTSTHRVVCKKAFGTLTLSESFFVCPNCGESDGIIPVTVGFRRCKYRFRGTKASGELYTSDWKEVTTDDCYQLFESSREISWHHLDIETASLDYDECPICLEPMKESEALECDHHFHSECINNWTGSCPTCRHERRPSVNSSEGTDDSGEDIEDTAAPPIEADGVGSLPAESVNVET</sequence>
<dbReference type="Pfam" id="PF00240">
    <property type="entry name" value="ubiquitin"/>
    <property type="match status" value="1"/>
</dbReference>
<keyword evidence="6" id="KW-1185">Reference proteome</keyword>
<dbReference type="InterPro" id="IPR050158">
    <property type="entry name" value="Ubiquitin_ubiquitin-like"/>
</dbReference>
<keyword evidence="1" id="KW-0479">Metal-binding</keyword>
<dbReference type="SMART" id="SM00213">
    <property type="entry name" value="UBQ"/>
    <property type="match status" value="2"/>
</dbReference>
<dbReference type="AlphaFoldDB" id="A0A197JC50"/>
<dbReference type="SUPFAM" id="SSF57850">
    <property type="entry name" value="RING/U-box"/>
    <property type="match status" value="1"/>
</dbReference>
<accession>A0A197JC50</accession>
<dbReference type="SMART" id="SM00184">
    <property type="entry name" value="RING"/>
    <property type="match status" value="1"/>
</dbReference>
<dbReference type="STRING" id="1314771.A0A197JC50"/>
<feature type="domain" description="RING-type" evidence="4">
    <location>
        <begin position="309"/>
        <end position="344"/>
    </location>
</feature>
<feature type="domain" description="Ubiquitin-like" evidence="3">
    <location>
        <begin position="93"/>
        <end position="168"/>
    </location>
</feature>
<evidence type="ECO:0000256" key="2">
    <source>
        <dbReference type="SAM" id="MobiDB-lite"/>
    </source>
</evidence>
<protein>
    <recommendedName>
        <fullName evidence="7">Ubiquitin-domain-containing protein</fullName>
    </recommendedName>
</protein>
<dbReference type="Gene3D" id="3.10.20.90">
    <property type="entry name" value="Phosphatidylinositol 3-kinase Catalytic Subunit, Chain A, domain 1"/>
    <property type="match status" value="1"/>
</dbReference>
<dbReference type="EMBL" id="KV442153">
    <property type="protein sequence ID" value="OAQ22593.1"/>
    <property type="molecule type" value="Genomic_DNA"/>
</dbReference>
<name>A0A197JC50_9FUNG</name>
<dbReference type="InterPro" id="IPR029071">
    <property type="entry name" value="Ubiquitin-like_domsf"/>
</dbReference>
<evidence type="ECO:0000259" key="4">
    <source>
        <dbReference type="PROSITE" id="PS50089"/>
    </source>
</evidence>
<keyword evidence="1" id="KW-0863">Zinc-finger</keyword>
<dbReference type="OrthoDB" id="428577at2759"/>
<dbReference type="Pfam" id="PF13639">
    <property type="entry name" value="zf-RING_2"/>
    <property type="match status" value="1"/>
</dbReference>
<evidence type="ECO:0008006" key="7">
    <source>
        <dbReference type="Google" id="ProtNLM"/>
    </source>
</evidence>
<evidence type="ECO:0000313" key="5">
    <source>
        <dbReference type="EMBL" id="OAQ22593.1"/>
    </source>
</evidence>
<feature type="region of interest" description="Disordered" evidence="2">
    <location>
        <begin position="344"/>
        <end position="389"/>
    </location>
</feature>
<dbReference type="PROSITE" id="PS50089">
    <property type="entry name" value="ZF_RING_2"/>
    <property type="match status" value="1"/>
</dbReference>
<keyword evidence="1" id="KW-0862">Zinc</keyword>
<organism evidence="5 6">
    <name type="scientific">Linnemannia elongata AG-77</name>
    <dbReference type="NCBI Taxonomy" id="1314771"/>
    <lineage>
        <taxon>Eukaryota</taxon>
        <taxon>Fungi</taxon>
        <taxon>Fungi incertae sedis</taxon>
        <taxon>Mucoromycota</taxon>
        <taxon>Mortierellomycotina</taxon>
        <taxon>Mortierellomycetes</taxon>
        <taxon>Mortierellales</taxon>
        <taxon>Mortierellaceae</taxon>
        <taxon>Linnemannia</taxon>
    </lineage>
</organism>
<dbReference type="Proteomes" id="UP000078512">
    <property type="component" value="Unassembled WGS sequence"/>
</dbReference>
<dbReference type="PANTHER" id="PTHR10666">
    <property type="entry name" value="UBIQUITIN"/>
    <property type="match status" value="1"/>
</dbReference>
<dbReference type="CDD" id="cd17039">
    <property type="entry name" value="Ubl_ubiquitin_like"/>
    <property type="match status" value="2"/>
</dbReference>
<gene>
    <name evidence="5" type="ORF">K457DRAFT_143319</name>
</gene>
<feature type="compositionally biased region" description="Acidic residues" evidence="2">
    <location>
        <begin position="356"/>
        <end position="366"/>
    </location>
</feature>
<evidence type="ECO:0000259" key="3">
    <source>
        <dbReference type="PROSITE" id="PS50053"/>
    </source>
</evidence>
<dbReference type="Gene3D" id="3.30.40.10">
    <property type="entry name" value="Zinc/RING finger domain, C3HC4 (zinc finger)"/>
    <property type="match status" value="1"/>
</dbReference>
<evidence type="ECO:0000313" key="6">
    <source>
        <dbReference type="Proteomes" id="UP000078512"/>
    </source>
</evidence>
<dbReference type="InterPro" id="IPR000626">
    <property type="entry name" value="Ubiquitin-like_dom"/>
</dbReference>